<dbReference type="PROSITE" id="PS51257">
    <property type="entry name" value="PROKAR_LIPOPROTEIN"/>
    <property type="match status" value="1"/>
</dbReference>
<feature type="region of interest" description="Disordered" evidence="1">
    <location>
        <begin position="21"/>
        <end position="70"/>
    </location>
</feature>
<gene>
    <name evidence="3" type="ORF">IAB37_04220</name>
</gene>
<dbReference type="Proteomes" id="UP000824241">
    <property type="component" value="Unassembled WGS sequence"/>
</dbReference>
<reference evidence="3" key="2">
    <citation type="journal article" date="2021" name="PeerJ">
        <title>Extensive microbial diversity within the chicken gut microbiome revealed by metagenomics and culture.</title>
        <authorList>
            <person name="Gilroy R."/>
            <person name="Ravi A."/>
            <person name="Getino M."/>
            <person name="Pursley I."/>
            <person name="Horton D.L."/>
            <person name="Alikhan N.F."/>
            <person name="Baker D."/>
            <person name="Gharbi K."/>
            <person name="Hall N."/>
            <person name="Watson M."/>
            <person name="Adriaenssens E.M."/>
            <person name="Foster-Nyarko E."/>
            <person name="Jarju S."/>
            <person name="Secka A."/>
            <person name="Antonio M."/>
            <person name="Oren A."/>
            <person name="Chaudhuri R.R."/>
            <person name="La Ragione R."/>
            <person name="Hildebrand F."/>
            <person name="Pallen M.J."/>
        </authorList>
    </citation>
    <scope>NUCLEOTIDE SEQUENCE</scope>
    <source>
        <strain evidence="3">CHK189-12415</strain>
    </source>
</reference>
<accession>A0A9D1DXH0</accession>
<reference evidence="3" key="1">
    <citation type="submission" date="2020-10" db="EMBL/GenBank/DDBJ databases">
        <authorList>
            <person name="Gilroy R."/>
        </authorList>
    </citation>
    <scope>NUCLEOTIDE SEQUENCE</scope>
    <source>
        <strain evidence="3">CHK189-12415</strain>
    </source>
</reference>
<comment type="caution">
    <text evidence="3">The sequence shown here is derived from an EMBL/GenBank/DDBJ whole genome shotgun (WGS) entry which is preliminary data.</text>
</comment>
<evidence type="ECO:0000313" key="3">
    <source>
        <dbReference type="EMBL" id="HIR60763.1"/>
    </source>
</evidence>
<organism evidence="3 4">
    <name type="scientific">Candidatus Faecivivens stercoravium</name>
    <dbReference type="NCBI Taxonomy" id="2840803"/>
    <lineage>
        <taxon>Bacteria</taxon>
        <taxon>Bacillati</taxon>
        <taxon>Bacillota</taxon>
        <taxon>Clostridia</taxon>
        <taxon>Eubacteriales</taxon>
        <taxon>Oscillospiraceae</taxon>
        <taxon>Oscillospiraceae incertae sedis</taxon>
        <taxon>Candidatus Faecivivens</taxon>
    </lineage>
</organism>
<keyword evidence="2" id="KW-0732">Signal</keyword>
<sequence>MKKQFWLLIAAAMLAAALGGCGGQEDVSEPASEPTSPVSSESTPEEASGTAASDPEPAGEQPVGEFWSIPDDTPSDQILDLFPDFDLMSIPPLRPETAAEGDTVGKIKAWWQSLSPDDPLLDGGLTMTPEEKVIETVHDVPTLTALGEALEDPETGLSVSVTSLKSDGYLTICELSFSDHFDGYLELDSTWDDRSPGPASRPGGGSFGALTDDNTLTFSYFAAFPYVQLSQRFMTPFAFDIDLRLEDYLIDSRTAVFPRVDNTREGLAPVAAQLSPLSFVIDFAMIGVPVPESVADLAPIKLLDGDEVVYTIPGDGAGWNCNLYSAGPTYVPVVKETATVAGEYDWRQVSACIVYSEDHAEIFPDYDRIDAIEFEGVVYPLQ</sequence>
<feature type="chain" id="PRO_5039424259" description="Lipoprotein" evidence="2">
    <location>
        <begin position="23"/>
        <end position="382"/>
    </location>
</feature>
<proteinExistence type="predicted"/>
<evidence type="ECO:0008006" key="5">
    <source>
        <dbReference type="Google" id="ProtNLM"/>
    </source>
</evidence>
<feature type="compositionally biased region" description="Low complexity" evidence="1">
    <location>
        <begin position="29"/>
        <end position="48"/>
    </location>
</feature>
<feature type="signal peptide" evidence="2">
    <location>
        <begin position="1"/>
        <end position="22"/>
    </location>
</feature>
<dbReference type="AlphaFoldDB" id="A0A9D1DXH0"/>
<evidence type="ECO:0000256" key="1">
    <source>
        <dbReference type="SAM" id="MobiDB-lite"/>
    </source>
</evidence>
<name>A0A9D1DXH0_9FIRM</name>
<evidence type="ECO:0000256" key="2">
    <source>
        <dbReference type="SAM" id="SignalP"/>
    </source>
</evidence>
<protein>
    <recommendedName>
        <fullName evidence="5">Lipoprotein</fullName>
    </recommendedName>
</protein>
<evidence type="ECO:0000313" key="4">
    <source>
        <dbReference type="Proteomes" id="UP000824241"/>
    </source>
</evidence>
<dbReference type="EMBL" id="DVHA01000136">
    <property type="protein sequence ID" value="HIR60763.1"/>
    <property type="molecule type" value="Genomic_DNA"/>
</dbReference>